<reference evidence="2 3" key="1">
    <citation type="submission" date="2020-08" db="EMBL/GenBank/DDBJ databases">
        <title>Genomic Encyclopedia of Type Strains, Phase IV (KMG-IV): sequencing the most valuable type-strain genomes for metagenomic binning, comparative biology and taxonomic classification.</title>
        <authorList>
            <person name="Goeker M."/>
        </authorList>
    </citation>
    <scope>NUCLEOTIDE SEQUENCE [LARGE SCALE GENOMIC DNA]</scope>
    <source>
        <strain evidence="2 3">DSM 26723</strain>
    </source>
</reference>
<comment type="caution">
    <text evidence="2">The sequence shown here is derived from an EMBL/GenBank/DDBJ whole genome shotgun (WGS) entry which is preliminary data.</text>
</comment>
<proteinExistence type="predicted"/>
<gene>
    <name evidence="2" type="ORF">HNQ60_002264</name>
</gene>
<sequence>MPWLALGYPLLAHLAVILDERWLQWLALAWLLMVSLSGALLHRRPWAWIVFILGSAALYALVTMNHGLYALYVPPALIPAALFILFSRSLRAGETPLVTNVATAIRGEPLPPDLLVYTRHVTQLWCAVCLALFISAVTLAVWASPPLWSLMTNIVHYLVLGAVFVIEFAYRRIRFRHHEHTGLLQYLRRLAQTRIRP</sequence>
<dbReference type="AlphaFoldDB" id="A0A841HKL8"/>
<evidence type="ECO:0000256" key="1">
    <source>
        <dbReference type="SAM" id="Phobius"/>
    </source>
</evidence>
<organism evidence="2 3">
    <name type="scientific">Povalibacter uvarum</name>
    <dbReference type="NCBI Taxonomy" id="732238"/>
    <lineage>
        <taxon>Bacteria</taxon>
        <taxon>Pseudomonadati</taxon>
        <taxon>Pseudomonadota</taxon>
        <taxon>Gammaproteobacteria</taxon>
        <taxon>Steroidobacterales</taxon>
        <taxon>Steroidobacteraceae</taxon>
        <taxon>Povalibacter</taxon>
    </lineage>
</organism>
<evidence type="ECO:0000313" key="2">
    <source>
        <dbReference type="EMBL" id="MBB6093386.1"/>
    </source>
</evidence>
<feature type="transmembrane region" description="Helical" evidence="1">
    <location>
        <begin position="22"/>
        <end position="41"/>
    </location>
</feature>
<evidence type="ECO:0000313" key="3">
    <source>
        <dbReference type="Proteomes" id="UP000588068"/>
    </source>
</evidence>
<keyword evidence="1" id="KW-1133">Transmembrane helix</keyword>
<feature type="transmembrane region" description="Helical" evidence="1">
    <location>
        <begin position="46"/>
        <end position="62"/>
    </location>
</feature>
<feature type="transmembrane region" description="Helical" evidence="1">
    <location>
        <begin position="124"/>
        <end position="144"/>
    </location>
</feature>
<keyword evidence="1" id="KW-0812">Transmembrane</keyword>
<dbReference type="RefSeq" id="WP_184331664.1">
    <property type="nucleotide sequence ID" value="NZ_JACHHZ010000002.1"/>
</dbReference>
<accession>A0A841HKL8</accession>
<protein>
    <submittedName>
        <fullName evidence="2">Putative membrane protein</fullName>
    </submittedName>
</protein>
<name>A0A841HKL8_9GAMM</name>
<feature type="transmembrane region" description="Helical" evidence="1">
    <location>
        <begin position="150"/>
        <end position="170"/>
    </location>
</feature>
<feature type="transmembrane region" description="Helical" evidence="1">
    <location>
        <begin position="68"/>
        <end position="86"/>
    </location>
</feature>
<keyword evidence="1" id="KW-0472">Membrane</keyword>
<keyword evidence="3" id="KW-1185">Reference proteome</keyword>
<dbReference type="EMBL" id="JACHHZ010000002">
    <property type="protein sequence ID" value="MBB6093386.1"/>
    <property type="molecule type" value="Genomic_DNA"/>
</dbReference>
<dbReference type="Proteomes" id="UP000588068">
    <property type="component" value="Unassembled WGS sequence"/>
</dbReference>